<dbReference type="EMBL" id="MW018138">
    <property type="protein sequence ID" value="QPB44559.1"/>
    <property type="molecule type" value="Genomic_DNA"/>
</dbReference>
<dbReference type="SUPFAM" id="SSF51197">
    <property type="entry name" value="Clavaminate synthase-like"/>
    <property type="match status" value="1"/>
</dbReference>
<keyword evidence="3" id="KW-0560">Oxidoreductase</keyword>
<dbReference type="InterPro" id="IPR027443">
    <property type="entry name" value="IPNS-like_sf"/>
</dbReference>
<dbReference type="KEGG" id="vg:80543755"/>
<keyword evidence="2" id="KW-0223">Dioxygenase</keyword>
<dbReference type="GO" id="GO:0051213">
    <property type="term" value="F:dioxygenase activity"/>
    <property type="evidence" value="ECO:0007669"/>
    <property type="project" value="UniProtKB-KW"/>
</dbReference>
<evidence type="ECO:0000313" key="5">
    <source>
        <dbReference type="EMBL" id="QPB44559.1"/>
    </source>
</evidence>
<name>A0A7S8BD73_9VIRU</name>
<dbReference type="Proteomes" id="UP001162098">
    <property type="component" value="Segment"/>
</dbReference>
<dbReference type="Gene3D" id="2.60.120.330">
    <property type="entry name" value="B-lactam Antibiotic, Isopenicillin N Synthase, Chain"/>
    <property type="match status" value="1"/>
</dbReference>
<protein>
    <recommendedName>
        <fullName evidence="4">Aspartyl/asparaginy/proline hydroxylase domain-containing protein</fullName>
    </recommendedName>
</protein>
<evidence type="ECO:0000313" key="6">
    <source>
        <dbReference type="Proteomes" id="UP001162098"/>
    </source>
</evidence>
<accession>A0A7S8BD73</accession>
<organism evidence="5 6">
    <name type="scientific">Medusavirus stheno T3</name>
    <dbReference type="NCBI Taxonomy" id="3069717"/>
    <lineage>
        <taxon>Viruses</taxon>
        <taxon>Varidnaviria</taxon>
        <taxon>Bamfordvirae</taxon>
        <taxon>Nucleocytoviricota</taxon>
        <taxon>Megaviricetes</taxon>
        <taxon>Mamonoviridae</taxon>
        <taxon>Medusavirus</taxon>
        <taxon>Medusavirus sthenus</taxon>
    </lineage>
</organism>
<evidence type="ECO:0000256" key="2">
    <source>
        <dbReference type="ARBA" id="ARBA00022964"/>
    </source>
</evidence>
<keyword evidence="6" id="KW-1185">Reference proteome</keyword>
<feature type="domain" description="Aspartyl/asparaginy/proline hydroxylase" evidence="4">
    <location>
        <begin position="52"/>
        <end position="200"/>
    </location>
</feature>
<evidence type="ECO:0000256" key="3">
    <source>
        <dbReference type="ARBA" id="ARBA00023002"/>
    </source>
</evidence>
<dbReference type="Pfam" id="PF05118">
    <property type="entry name" value="Asp_Arg_Hydrox"/>
    <property type="match status" value="1"/>
</dbReference>
<sequence length="238" mass="26677">MELKALVDSPEFGYAELATANDLVKRWLVQRGEYEPVLEVPKGAAILRDARRSILTEYLRFIQHHHLPRYAEIDELQAMLADSDAHTAWRTLHLRIFNADTLVAKSFPDTLRAIAGAGFDCSTIMFSTLEPGKTIPPHTGFYCGVLRYHLGLVVPSGCFIDVAGQRLTWQPDLYFDDSFVHSACNPSAQKRTVLFLDVVRDLGDSTMNELNRDVLKRASESQVVTDDVARVNGTAMRP</sequence>
<evidence type="ECO:0000256" key="1">
    <source>
        <dbReference type="ARBA" id="ARBA00007730"/>
    </source>
</evidence>
<evidence type="ECO:0000259" key="4">
    <source>
        <dbReference type="Pfam" id="PF05118"/>
    </source>
</evidence>
<comment type="similarity">
    <text evidence="1">Belongs to the aspartyl/asparaginyl beta-hydroxylase family.</text>
</comment>
<dbReference type="InterPro" id="IPR051821">
    <property type="entry name" value="Asp/Asn_beta-hydroxylase"/>
</dbReference>
<reference evidence="5 6" key="1">
    <citation type="submission" date="2020-09" db="EMBL/GenBank/DDBJ databases">
        <authorList>
            <person name="Zhang R."/>
            <person name="Garcia K."/>
            <person name="Ogata H."/>
        </authorList>
    </citation>
    <scope>NUCLEOTIDE SEQUENCE [LARGE SCALE GENOMIC DNA]</scope>
    <source>
        <strain evidence="6">stheno</strain>
    </source>
</reference>
<dbReference type="PANTHER" id="PTHR46332:SF5">
    <property type="entry name" value="ASPARTATE BETA-HYDROXYLASE DOMAIN CONTAINING 2"/>
    <property type="match status" value="1"/>
</dbReference>
<proteinExistence type="inferred from homology"/>
<dbReference type="PANTHER" id="PTHR46332">
    <property type="entry name" value="ASPARTATE BETA-HYDROXYLASE DOMAIN-CONTAINING PROTEIN 2"/>
    <property type="match status" value="1"/>
</dbReference>
<dbReference type="InterPro" id="IPR007803">
    <property type="entry name" value="Asp/Arg/Pro-Hydrxlase"/>
</dbReference>